<keyword evidence="2" id="KW-0808">Transferase</keyword>
<dbReference type="SUPFAM" id="SSF53633">
    <property type="entry name" value="Carbamate kinase-like"/>
    <property type="match status" value="1"/>
</dbReference>
<gene>
    <name evidence="2" type="ORF">COV60_01960</name>
</gene>
<evidence type="ECO:0000259" key="1">
    <source>
        <dbReference type="Pfam" id="PF00696"/>
    </source>
</evidence>
<dbReference type="InterPro" id="IPR001048">
    <property type="entry name" value="Asp/Glu/Uridylate_kinase"/>
</dbReference>
<dbReference type="GO" id="GO:0016301">
    <property type="term" value="F:kinase activity"/>
    <property type="evidence" value="ECO:0007669"/>
    <property type="project" value="UniProtKB-KW"/>
</dbReference>
<dbReference type="EMBL" id="PCWM01000044">
    <property type="protein sequence ID" value="PIR03125.1"/>
    <property type="molecule type" value="Genomic_DNA"/>
</dbReference>
<organism evidence="2 3">
    <name type="scientific">Candidatus Magasanikbacteria bacterium CG11_big_fil_rev_8_21_14_0_20_43_7</name>
    <dbReference type="NCBI Taxonomy" id="1974654"/>
    <lineage>
        <taxon>Bacteria</taxon>
        <taxon>Candidatus Magasanikiibacteriota</taxon>
    </lineage>
</organism>
<evidence type="ECO:0000313" key="3">
    <source>
        <dbReference type="Proteomes" id="UP000229782"/>
    </source>
</evidence>
<name>A0A2H0N4T2_9BACT</name>
<comment type="caution">
    <text evidence="2">The sequence shown here is derived from an EMBL/GenBank/DDBJ whole genome shotgun (WGS) entry which is preliminary data.</text>
</comment>
<reference evidence="2 3" key="1">
    <citation type="submission" date="2017-09" db="EMBL/GenBank/DDBJ databases">
        <title>Depth-based differentiation of microbial function through sediment-hosted aquifers and enrichment of novel symbionts in the deep terrestrial subsurface.</title>
        <authorList>
            <person name="Probst A.J."/>
            <person name="Ladd B."/>
            <person name="Jarett J.K."/>
            <person name="Geller-Mcgrath D.E."/>
            <person name="Sieber C.M."/>
            <person name="Emerson J.B."/>
            <person name="Anantharaman K."/>
            <person name="Thomas B.C."/>
            <person name="Malmstrom R."/>
            <person name="Stieglmeier M."/>
            <person name="Klingl A."/>
            <person name="Woyke T."/>
            <person name="Ryan C.M."/>
            <person name="Banfield J.F."/>
        </authorList>
    </citation>
    <scope>NUCLEOTIDE SEQUENCE [LARGE SCALE GENOMIC DNA]</scope>
    <source>
        <strain evidence="2">CG11_big_fil_rev_8_21_14_0_20_43_7</strain>
    </source>
</reference>
<dbReference type="AlphaFoldDB" id="A0A2H0N4T2"/>
<dbReference type="Proteomes" id="UP000229782">
    <property type="component" value="Unassembled WGS sequence"/>
</dbReference>
<dbReference type="Gene3D" id="3.40.1160.10">
    <property type="entry name" value="Acetylglutamate kinase-like"/>
    <property type="match status" value="1"/>
</dbReference>
<evidence type="ECO:0000313" key="2">
    <source>
        <dbReference type="EMBL" id="PIR03125.1"/>
    </source>
</evidence>
<feature type="domain" description="Aspartate/glutamate/uridylate kinase" evidence="1">
    <location>
        <begin position="6"/>
        <end position="206"/>
    </location>
</feature>
<proteinExistence type="predicted"/>
<accession>A0A2H0N4T2</accession>
<protein>
    <submittedName>
        <fullName evidence="2">UMP kinase</fullName>
    </submittedName>
</protein>
<keyword evidence="2" id="KW-0418">Kinase</keyword>
<sequence length="229" mass="25292">MIMATRIIISLGGSIIIPKTGFDPVFLKAFRAFILAEIKKGRTFLFIVGGGATCRMYQQALRTCTSIMDDDLDWMGIAATKINAEFVRLLFKDSAYKEVVANPTKKIRTTKPIIVASGYMPGNSSDFGAVTFAKTVGATDVINLSNIAYAYDKDPAIYNDARKIKKISWKDFRKIVGNTWEPGLNLPFDPVASREAEKLGLRVSILCGTDLTEVKKAISGRTFRGTRIF</sequence>
<dbReference type="InterPro" id="IPR036393">
    <property type="entry name" value="AceGlu_kinase-like_sf"/>
</dbReference>
<dbReference type="Pfam" id="PF00696">
    <property type="entry name" value="AA_kinase"/>
    <property type="match status" value="1"/>
</dbReference>